<evidence type="ECO:0000256" key="3">
    <source>
        <dbReference type="ARBA" id="ARBA00023157"/>
    </source>
</evidence>
<dbReference type="InterPro" id="IPR003599">
    <property type="entry name" value="Ig_sub"/>
</dbReference>
<evidence type="ECO:0000256" key="2">
    <source>
        <dbReference type="ARBA" id="ARBA00022737"/>
    </source>
</evidence>
<evidence type="ECO:0000259" key="7">
    <source>
        <dbReference type="PROSITE" id="PS50923"/>
    </source>
</evidence>
<dbReference type="AlphaFoldDB" id="A0A913YW88"/>
<dbReference type="SMART" id="SM00409">
    <property type="entry name" value="IG"/>
    <property type="match status" value="2"/>
</dbReference>
<dbReference type="InterPro" id="IPR035976">
    <property type="entry name" value="Sushi/SCR/CCP_sf"/>
</dbReference>
<dbReference type="InterPro" id="IPR013783">
    <property type="entry name" value="Ig-like_fold"/>
</dbReference>
<feature type="domain" description="Ig-like" evidence="6">
    <location>
        <begin position="72"/>
        <end position="163"/>
    </location>
</feature>
<evidence type="ECO:0000259" key="8">
    <source>
        <dbReference type="PROSITE" id="PS51886"/>
    </source>
</evidence>
<dbReference type="GO" id="GO:0043005">
    <property type="term" value="C:neuron projection"/>
    <property type="evidence" value="ECO:0007669"/>
    <property type="project" value="TreeGrafter"/>
</dbReference>
<dbReference type="Pfam" id="PF00084">
    <property type="entry name" value="Sushi"/>
    <property type="match status" value="1"/>
</dbReference>
<comment type="caution">
    <text evidence="5">Lacks conserved residue(s) required for the propagation of feature annotation.</text>
</comment>
<dbReference type="EnsemblMetazoa" id="XM_028662520.1">
    <property type="protein sequence ID" value="XP_028518321.1"/>
    <property type="gene ID" value="LOC114576240"/>
</dbReference>
<keyword evidence="5" id="KW-0768">Sushi</keyword>
<evidence type="ECO:0000313" key="10">
    <source>
        <dbReference type="Proteomes" id="UP000887567"/>
    </source>
</evidence>
<proteinExistence type="predicted"/>
<protein>
    <submittedName>
        <fullName evidence="9">Uncharacterized protein</fullName>
    </submittedName>
</protein>
<dbReference type="InterPro" id="IPR000436">
    <property type="entry name" value="Sushi_SCR_CCP_dom"/>
</dbReference>
<feature type="domain" description="TLDc" evidence="8">
    <location>
        <begin position="234"/>
        <end position="412"/>
    </location>
</feature>
<dbReference type="SMART" id="SM00584">
    <property type="entry name" value="TLDc"/>
    <property type="match status" value="1"/>
</dbReference>
<dbReference type="PROSITE" id="PS51886">
    <property type="entry name" value="TLDC"/>
    <property type="match status" value="1"/>
</dbReference>
<dbReference type="SUPFAM" id="SSF57535">
    <property type="entry name" value="Complement control module/SCR domain"/>
    <property type="match status" value="1"/>
</dbReference>
<dbReference type="PROSITE" id="PS50835">
    <property type="entry name" value="IG_LIKE"/>
    <property type="match status" value="2"/>
</dbReference>
<dbReference type="InterPro" id="IPR036179">
    <property type="entry name" value="Ig-like_dom_sf"/>
</dbReference>
<dbReference type="InterPro" id="IPR003598">
    <property type="entry name" value="Ig_sub2"/>
</dbReference>
<dbReference type="PANTHER" id="PTHR12231:SF253">
    <property type="entry name" value="DPR-INTERACTING PROTEIN ETA, ISOFORM B-RELATED"/>
    <property type="match status" value="1"/>
</dbReference>
<dbReference type="Gene3D" id="2.10.70.10">
    <property type="entry name" value="Complement Module, domain 1"/>
    <property type="match status" value="1"/>
</dbReference>
<name>A0A913YW88_EXADI</name>
<keyword evidence="3" id="KW-1015">Disulfide bond</keyword>
<dbReference type="SMART" id="SM00032">
    <property type="entry name" value="CCP"/>
    <property type="match status" value="1"/>
</dbReference>
<feature type="domain" description="Sushi" evidence="7">
    <location>
        <begin position="165"/>
        <end position="229"/>
    </location>
</feature>
<sequence length="417" mass="47442">MQCNIFGFPAPRIEWKRALQAMSKERHIITGNRLVIKNTRKDDKGPYMCKGINDHGNVFSMVVLTVHPVIAPAIVKSSPKNVTVYKILSRIKLNCSANGSPLPTIEWSKDGRLLSINTTVHKTNKETIGELVIDPFMPEDQGQYKCFFRNYENGTAETTIQVCRSLCPEIVPPENGYMVGDFLANSTLTFHCNPAYSLRGNRNLLCDANTGNWKDLHGNFNIVKPQCQMSYYSNILKNRKHYYDLIKEWLAPVTNKPIPWVPCYQSRYHGWYNSIFHSRCDGQGPTITIIKVNRYIFGGYTDVSWHYTNSYRTSVNSFLFSFVNRDNLKPFKMKVFKSQYAIYGSSSYGPIFGGGHDIHLLYNGGSSRGSHTNLGHSYTLIKGYTYGSTKANNLLAGSNTFQVDEVEVFRQEGFRDF</sequence>
<evidence type="ECO:0000256" key="4">
    <source>
        <dbReference type="ARBA" id="ARBA00023319"/>
    </source>
</evidence>
<accession>A0A913YW88</accession>
<dbReference type="CDD" id="cd00033">
    <property type="entry name" value="CCP"/>
    <property type="match status" value="1"/>
</dbReference>
<evidence type="ECO:0000256" key="1">
    <source>
        <dbReference type="ARBA" id="ARBA00022729"/>
    </source>
</evidence>
<dbReference type="RefSeq" id="XP_028518321.1">
    <property type="nucleotide sequence ID" value="XM_028662520.1"/>
</dbReference>
<dbReference type="Pfam" id="PF07679">
    <property type="entry name" value="I-set"/>
    <property type="match status" value="2"/>
</dbReference>
<evidence type="ECO:0000259" key="6">
    <source>
        <dbReference type="PROSITE" id="PS50835"/>
    </source>
</evidence>
<dbReference type="SMART" id="SM00408">
    <property type="entry name" value="IGc2"/>
    <property type="match status" value="2"/>
</dbReference>
<dbReference type="InterPro" id="IPR006571">
    <property type="entry name" value="TLDc_dom"/>
</dbReference>
<dbReference type="Pfam" id="PF07534">
    <property type="entry name" value="TLD"/>
    <property type="match status" value="1"/>
</dbReference>
<keyword evidence="10" id="KW-1185">Reference proteome</keyword>
<dbReference type="InterPro" id="IPR051170">
    <property type="entry name" value="Neural/epithelial_adhesion"/>
</dbReference>
<evidence type="ECO:0000313" key="9">
    <source>
        <dbReference type="EnsemblMetazoa" id="XP_028518321.1"/>
    </source>
</evidence>
<keyword evidence="1" id="KW-0732">Signal</keyword>
<keyword evidence="4" id="KW-0393">Immunoglobulin domain</keyword>
<dbReference type="SUPFAM" id="SSF48726">
    <property type="entry name" value="Immunoglobulin"/>
    <property type="match status" value="2"/>
</dbReference>
<dbReference type="PROSITE" id="PS50923">
    <property type="entry name" value="SUSHI"/>
    <property type="match status" value="1"/>
</dbReference>
<dbReference type="InterPro" id="IPR007110">
    <property type="entry name" value="Ig-like_dom"/>
</dbReference>
<feature type="domain" description="Ig-like" evidence="6">
    <location>
        <begin position="1"/>
        <end position="65"/>
    </location>
</feature>
<evidence type="ECO:0000256" key="5">
    <source>
        <dbReference type="PROSITE-ProRule" id="PRU00302"/>
    </source>
</evidence>
<dbReference type="FunFam" id="2.60.40.10:FF:000032">
    <property type="entry name" value="palladin isoform X1"/>
    <property type="match status" value="1"/>
</dbReference>
<dbReference type="OrthoDB" id="5974010at2759"/>
<dbReference type="Gene3D" id="2.60.40.10">
    <property type="entry name" value="Immunoglobulins"/>
    <property type="match status" value="2"/>
</dbReference>
<dbReference type="PANTHER" id="PTHR12231">
    <property type="entry name" value="CTX-RELATED TYPE I TRANSMEMBRANE PROTEIN"/>
    <property type="match status" value="1"/>
</dbReference>
<dbReference type="InterPro" id="IPR013098">
    <property type="entry name" value="Ig_I-set"/>
</dbReference>
<reference evidence="9" key="1">
    <citation type="submission" date="2022-11" db="UniProtKB">
        <authorList>
            <consortium name="EnsemblMetazoa"/>
        </authorList>
    </citation>
    <scope>IDENTIFICATION</scope>
</reference>
<dbReference type="KEGG" id="epa:114576240"/>
<dbReference type="Proteomes" id="UP000887567">
    <property type="component" value="Unplaced"/>
</dbReference>
<keyword evidence="2" id="KW-0677">Repeat</keyword>
<organism evidence="9 10">
    <name type="scientific">Exaiptasia diaphana</name>
    <name type="common">Tropical sea anemone</name>
    <name type="synonym">Aiptasia pulchella</name>
    <dbReference type="NCBI Taxonomy" id="2652724"/>
    <lineage>
        <taxon>Eukaryota</taxon>
        <taxon>Metazoa</taxon>
        <taxon>Cnidaria</taxon>
        <taxon>Anthozoa</taxon>
        <taxon>Hexacorallia</taxon>
        <taxon>Actiniaria</taxon>
        <taxon>Aiptasiidae</taxon>
        <taxon>Exaiptasia</taxon>
    </lineage>
</organism>
<dbReference type="CDD" id="cd00096">
    <property type="entry name" value="Ig"/>
    <property type="match status" value="1"/>
</dbReference>
<dbReference type="GeneID" id="114576240"/>